<protein>
    <submittedName>
        <fullName evidence="2">Spanin</fullName>
    </submittedName>
</protein>
<gene>
    <name evidence="2" type="ORF">RIO-1_6</name>
</gene>
<accession>R4JMX4</accession>
<feature type="transmembrane region" description="Helical" evidence="1">
    <location>
        <begin position="160"/>
        <end position="177"/>
    </location>
</feature>
<keyword evidence="1" id="KW-0472">Membrane</keyword>
<dbReference type="RefSeq" id="YP_008051076.1">
    <property type="nucleotide sequence ID" value="NC_021300.1"/>
</dbReference>
<evidence type="ECO:0000313" key="3">
    <source>
        <dbReference type="Proteomes" id="UP000013564"/>
    </source>
</evidence>
<keyword evidence="1" id="KW-0812">Transmembrane</keyword>
<keyword evidence="1" id="KW-1133">Transmembrane helix</keyword>
<dbReference type="TCDB" id="1.M.4.1.1">
    <property type="family name" value="the spanin4 (spanin4) family"/>
</dbReference>
<dbReference type="KEGG" id="vg:16207386"/>
<organism evidence="2 3">
    <name type="scientific">Pseudoalteromonas phage RIO-1</name>
    <dbReference type="NCBI Taxonomy" id="1316739"/>
    <lineage>
        <taxon>Viruses</taxon>
        <taxon>Duplodnaviria</taxon>
        <taxon>Heunggongvirae</taxon>
        <taxon>Uroviricota</taxon>
        <taxon>Caudoviricetes</taxon>
        <taxon>Zobellviridae</taxon>
        <taxon>Melvirus</taxon>
        <taxon>Melvirus orientalis</taxon>
    </lineage>
</organism>
<sequence length="203" mass="22889">MMLTQGVLIVLLVAVALVLAACAVLTFVRFSLNASKWEGFWTLSSMLNALRITSTSSEWYSKGGKRYTVQPYGTMFVVKVGDKGVEFCDSLERIRHNWEDCYTNYWTKFETKEEAEEKLSKVESLSTKTEVGDAKYLLYLVPIAAVLDVIWYLFCMSPVATVSVVSTVVLTFSTRWLSGKLSDTVSKTKENTDDIKVLKSKQK</sequence>
<reference evidence="2 3" key="1">
    <citation type="journal article" date="2013" name="J. Virol.">
        <title>Morphology, Physiological Characteristics, and Complete Sequence of Marine Bacteriophage RIO-1 Infecting Pseudoalteromonas marina.</title>
        <authorList>
            <person name="Hardies S.C."/>
            <person name="Hwang Y.J."/>
            <person name="Hwang C.Y."/>
            <person name="Jang G.I."/>
            <person name="Cho B.C."/>
        </authorList>
    </citation>
    <scope>NUCLEOTIDE SEQUENCE [LARGE SCALE GENOMIC DNA]</scope>
</reference>
<name>R4JMX4_9CAUD</name>
<dbReference type="Proteomes" id="UP000013564">
    <property type="component" value="Segment"/>
</dbReference>
<dbReference type="EMBL" id="KC751414">
    <property type="protein sequence ID" value="AGK87020.1"/>
    <property type="molecule type" value="Genomic_DNA"/>
</dbReference>
<proteinExistence type="predicted"/>
<keyword evidence="3" id="KW-1185">Reference proteome</keyword>
<feature type="transmembrane region" description="Helical" evidence="1">
    <location>
        <begin position="6"/>
        <end position="28"/>
    </location>
</feature>
<evidence type="ECO:0000313" key="2">
    <source>
        <dbReference type="EMBL" id="AGK87020.1"/>
    </source>
</evidence>
<dbReference type="GeneID" id="16207386"/>
<evidence type="ECO:0000256" key="1">
    <source>
        <dbReference type="SAM" id="Phobius"/>
    </source>
</evidence>